<feature type="transmembrane region" description="Helical" evidence="1">
    <location>
        <begin position="126"/>
        <end position="142"/>
    </location>
</feature>
<gene>
    <name evidence="3" type="ORF">DWX41_16865</name>
</gene>
<dbReference type="GO" id="GO:0016747">
    <property type="term" value="F:acyltransferase activity, transferring groups other than amino-acyl groups"/>
    <property type="evidence" value="ECO:0007669"/>
    <property type="project" value="InterPro"/>
</dbReference>
<feature type="domain" description="Acyltransferase 3" evidence="2">
    <location>
        <begin position="12"/>
        <end position="204"/>
    </location>
</feature>
<feature type="transmembrane region" description="Helical" evidence="1">
    <location>
        <begin position="103"/>
        <end position="120"/>
    </location>
</feature>
<evidence type="ECO:0000313" key="4">
    <source>
        <dbReference type="Proteomes" id="UP000261111"/>
    </source>
</evidence>
<dbReference type="InterPro" id="IPR002656">
    <property type="entry name" value="Acyl_transf_3_dom"/>
</dbReference>
<reference evidence="3 4" key="1">
    <citation type="submission" date="2018-08" db="EMBL/GenBank/DDBJ databases">
        <title>A genome reference for cultivated species of the human gut microbiota.</title>
        <authorList>
            <person name="Zou Y."/>
            <person name="Xue W."/>
            <person name="Luo G."/>
        </authorList>
    </citation>
    <scope>NUCLEOTIDE SEQUENCE [LARGE SCALE GENOMIC DNA]</scope>
    <source>
        <strain evidence="3 4">AF19-21</strain>
    </source>
</reference>
<organism evidence="3 4">
    <name type="scientific">Hungatella hathewayi</name>
    <dbReference type="NCBI Taxonomy" id="154046"/>
    <lineage>
        <taxon>Bacteria</taxon>
        <taxon>Bacillati</taxon>
        <taxon>Bacillota</taxon>
        <taxon>Clostridia</taxon>
        <taxon>Lachnospirales</taxon>
        <taxon>Lachnospiraceae</taxon>
        <taxon>Hungatella</taxon>
    </lineage>
</organism>
<name>A0A3E2WM32_9FIRM</name>
<feature type="transmembrane region" description="Helical" evidence="1">
    <location>
        <begin position="70"/>
        <end position="91"/>
    </location>
</feature>
<dbReference type="GeneID" id="93333806"/>
<evidence type="ECO:0000259" key="2">
    <source>
        <dbReference type="Pfam" id="PF01757"/>
    </source>
</evidence>
<evidence type="ECO:0000313" key="3">
    <source>
        <dbReference type="EMBL" id="RGC28200.1"/>
    </source>
</evidence>
<dbReference type="EMBL" id="QVIA01000021">
    <property type="protein sequence ID" value="RGC28200.1"/>
    <property type="molecule type" value="Genomic_DNA"/>
</dbReference>
<keyword evidence="1" id="KW-1133">Transmembrane helix</keyword>
<evidence type="ECO:0000256" key="1">
    <source>
        <dbReference type="SAM" id="Phobius"/>
    </source>
</evidence>
<keyword evidence="1" id="KW-0472">Membrane</keyword>
<dbReference type="RefSeq" id="WP_081733214.1">
    <property type="nucleotide sequence ID" value="NZ_QVIA01000021.1"/>
</dbReference>
<dbReference type="Pfam" id="PF01757">
    <property type="entry name" value="Acyl_transf_3"/>
    <property type="match status" value="1"/>
</dbReference>
<feature type="transmembrane region" description="Helical" evidence="1">
    <location>
        <begin position="154"/>
        <end position="175"/>
    </location>
</feature>
<dbReference type="Proteomes" id="UP000261111">
    <property type="component" value="Unassembled WGS sequence"/>
</dbReference>
<feature type="transmembrane region" description="Helical" evidence="1">
    <location>
        <begin position="46"/>
        <end position="64"/>
    </location>
</feature>
<keyword evidence="1" id="KW-0812">Transmembrane</keyword>
<feature type="transmembrane region" description="Helical" evidence="1">
    <location>
        <begin position="20"/>
        <end position="37"/>
    </location>
</feature>
<protein>
    <recommendedName>
        <fullName evidence="2">Acyltransferase 3 domain-containing protein</fullName>
    </recommendedName>
</protein>
<comment type="caution">
    <text evidence="3">The sequence shown here is derived from an EMBL/GenBank/DDBJ whole genome shotgun (WGS) entry which is preliminary data.</text>
</comment>
<dbReference type="AlphaFoldDB" id="A0A3E2WM32"/>
<feature type="transmembrane region" description="Helical" evidence="1">
    <location>
        <begin position="187"/>
        <end position="207"/>
    </location>
</feature>
<proteinExistence type="predicted"/>
<accession>A0A3E2WM32</accession>
<sequence length="231" mass="27432">MLGLRDILFEWCHTGTINVTWWFMSAIIILYLIFPIIKSMMSKMRYLPLLLFLFINVSACYTTYRQMSTGVFFYLSAFALGMLCSELKIMDKLINLDLRYKDKLIYSLILFFVTYIWGFHDRFSGELPHAFSVILLVNVLVIERNAILKKASGVLVFLGKHSTNIFMFHTFILLYFEKQVYYFRNPFLIYINFIIIVIVISIILEFIKKYSGFYKLQERLISLIWQEKGSR</sequence>